<dbReference type="Pfam" id="PF05930">
    <property type="entry name" value="Phage_AlpA"/>
    <property type="match status" value="1"/>
</dbReference>
<organism evidence="1 2">
    <name type="scientific">Alteromonas stellipolaris</name>
    <dbReference type="NCBI Taxonomy" id="233316"/>
    <lineage>
        <taxon>Bacteria</taxon>
        <taxon>Pseudomonadati</taxon>
        <taxon>Pseudomonadota</taxon>
        <taxon>Gammaproteobacteria</taxon>
        <taxon>Alteromonadales</taxon>
        <taxon>Alteromonadaceae</taxon>
        <taxon>Alteromonas/Salinimonas group</taxon>
        <taxon>Alteromonas</taxon>
    </lineage>
</organism>
<evidence type="ECO:0000313" key="1">
    <source>
        <dbReference type="EMBL" id="AMJ73669.1"/>
    </source>
</evidence>
<dbReference type="RefSeq" id="WP_057791886.1">
    <property type="nucleotide sequence ID" value="NZ_CP013926.1"/>
</dbReference>
<evidence type="ECO:0000313" key="2">
    <source>
        <dbReference type="Proteomes" id="UP000056750"/>
    </source>
</evidence>
<reference evidence="1 2" key="1">
    <citation type="submission" date="2015-12" db="EMBL/GenBank/DDBJ databases">
        <title>Intraspecies pangenome expansion in the marine bacterium Alteromonas.</title>
        <authorList>
            <person name="Lopez-Perez M."/>
            <person name="Rodriguez-Valera F."/>
        </authorList>
    </citation>
    <scope>NUCLEOTIDE SEQUENCE [LARGE SCALE GENOMIC DNA]</scope>
    <source>
        <strain evidence="1 2">LMG 21861</strain>
    </source>
</reference>
<protein>
    <submittedName>
        <fullName evidence="1">AlpA family transcriptional regulator</fullName>
    </submittedName>
</protein>
<name>A0ABM5YHX8_9ALTE</name>
<dbReference type="Gene3D" id="1.10.238.160">
    <property type="match status" value="1"/>
</dbReference>
<keyword evidence="2" id="KW-1185">Reference proteome</keyword>
<dbReference type="InterPro" id="IPR010260">
    <property type="entry name" value="AlpA"/>
</dbReference>
<dbReference type="Proteomes" id="UP000056750">
    <property type="component" value="Chromosome"/>
</dbReference>
<dbReference type="InterPro" id="IPR052931">
    <property type="entry name" value="Prophage_regulatory_activator"/>
</dbReference>
<dbReference type="PANTHER" id="PTHR36154:SF1">
    <property type="entry name" value="DNA-BINDING TRANSCRIPTIONAL ACTIVATOR ALPA"/>
    <property type="match status" value="1"/>
</dbReference>
<proteinExistence type="predicted"/>
<dbReference type="PANTHER" id="PTHR36154">
    <property type="entry name" value="DNA-BINDING TRANSCRIPTIONAL ACTIVATOR ALPA"/>
    <property type="match status" value="1"/>
</dbReference>
<gene>
    <name evidence="1" type="ORF">AVL57_06565</name>
</gene>
<accession>A0ABM5YHX8</accession>
<dbReference type="EMBL" id="CP013926">
    <property type="protein sequence ID" value="AMJ73669.1"/>
    <property type="molecule type" value="Genomic_DNA"/>
</dbReference>
<sequence length="74" mass="8262">MTNTANAYTPITDDPILRMPEVERTTGLKKSTIYLLIKQSQFPSPISLGGRASGWLLSEINQWKAERIAISRGQ</sequence>